<dbReference type="EMBL" id="SACJ01000016">
    <property type="protein sequence ID" value="RVT71403.1"/>
    <property type="molecule type" value="Genomic_DNA"/>
</dbReference>
<evidence type="ECO:0000313" key="2">
    <source>
        <dbReference type="Proteomes" id="UP000285211"/>
    </source>
</evidence>
<reference evidence="1 2" key="1">
    <citation type="submission" date="2019-01" db="EMBL/GenBank/DDBJ databases">
        <authorList>
            <person name="Chen W.-M."/>
        </authorList>
    </citation>
    <scope>NUCLEOTIDE SEQUENCE [LARGE SCALE GENOMIC DNA]</scope>
    <source>
        <strain evidence="1 2">BBQ-12</strain>
    </source>
</reference>
<evidence type="ECO:0000313" key="1">
    <source>
        <dbReference type="EMBL" id="RVT71403.1"/>
    </source>
</evidence>
<gene>
    <name evidence="1" type="ORF">EOD40_17335</name>
</gene>
<keyword evidence="2" id="KW-1185">Reference proteome</keyword>
<comment type="caution">
    <text evidence="1">The sequence shown here is derived from an EMBL/GenBank/DDBJ whole genome shotgun (WGS) entry which is preliminary data.</text>
</comment>
<dbReference type="AlphaFoldDB" id="A0A3S2W8S6"/>
<dbReference type="OrthoDB" id="1260965at2"/>
<dbReference type="Proteomes" id="UP000285211">
    <property type="component" value="Unassembled WGS sequence"/>
</dbReference>
<sequence>MPHFSSKDLAYAGYNATPNSDNLIPPLENKIHINKTDEVEVIQFCNQFLKQYRVPKTKASFQKVEYFLQNSLIEEETNKEILLDWIASNWVKIT</sequence>
<proteinExistence type="predicted"/>
<protein>
    <submittedName>
        <fullName evidence="1">Uncharacterized protein</fullName>
    </submittedName>
</protein>
<accession>A0A3S2W8S6</accession>
<organism evidence="1 2">
    <name type="scientific">Flavobacterium sufflavum</name>
    <dbReference type="NCBI Taxonomy" id="1921138"/>
    <lineage>
        <taxon>Bacteria</taxon>
        <taxon>Pseudomonadati</taxon>
        <taxon>Bacteroidota</taxon>
        <taxon>Flavobacteriia</taxon>
        <taxon>Flavobacteriales</taxon>
        <taxon>Flavobacteriaceae</taxon>
        <taxon>Flavobacterium</taxon>
    </lineage>
</organism>
<dbReference type="RefSeq" id="WP_128197702.1">
    <property type="nucleotide sequence ID" value="NZ_SACJ01000016.1"/>
</dbReference>
<name>A0A3S2W8S6_9FLAO</name>